<protein>
    <submittedName>
        <fullName evidence="2">Glutathione S-transferase N-terminal domain-containing protein</fullName>
    </submittedName>
</protein>
<keyword evidence="2" id="KW-0808">Transferase</keyword>
<sequence>MALIRLILGKLILFFNWLFKPKGMQRDAQDQAIIDQQTSALQLYQYEACPFCVKVRRAMTRLSLDIQVRDVKRSATAKEELLAGGGRLKVPCLRIVNEQGAIEWMYESSDIVNYLENRFSGVTQSSRA</sequence>
<dbReference type="PANTHER" id="PTHR45288:SF2">
    <property type="entry name" value="THIOREDOXIN FAMILY PROTEIN"/>
    <property type="match status" value="1"/>
</dbReference>
<dbReference type="InterPro" id="IPR036249">
    <property type="entry name" value="Thioredoxin-like_sf"/>
</dbReference>
<dbReference type="PROSITE" id="PS51354">
    <property type="entry name" value="GLUTAREDOXIN_2"/>
    <property type="match status" value="1"/>
</dbReference>
<dbReference type="EMBL" id="JACFXU010000017">
    <property type="protein sequence ID" value="MBA6414016.1"/>
    <property type="molecule type" value="Genomic_DNA"/>
</dbReference>
<reference evidence="2 3" key="1">
    <citation type="submission" date="2020-07" db="EMBL/GenBank/DDBJ databases">
        <title>Halieaceae bacterium, F7430, whole genome shotgun sequencing project.</title>
        <authorList>
            <person name="Jiang S."/>
            <person name="Liu Z.W."/>
            <person name="Du Z.J."/>
        </authorList>
    </citation>
    <scope>NUCLEOTIDE SEQUENCE [LARGE SCALE GENOMIC DNA]</scope>
    <source>
        <strain evidence="2 3">F7430</strain>
    </source>
</reference>
<evidence type="ECO:0000313" key="2">
    <source>
        <dbReference type="EMBL" id="MBA6414016.1"/>
    </source>
</evidence>
<dbReference type="SUPFAM" id="SSF52833">
    <property type="entry name" value="Thioredoxin-like"/>
    <property type="match status" value="1"/>
</dbReference>
<dbReference type="Pfam" id="PF13417">
    <property type="entry name" value="GST_N_3"/>
    <property type="match status" value="1"/>
</dbReference>
<evidence type="ECO:0000313" key="3">
    <source>
        <dbReference type="Proteomes" id="UP000539350"/>
    </source>
</evidence>
<name>A0A7W2TXZ4_9GAMM</name>
<dbReference type="PANTHER" id="PTHR45288">
    <property type="entry name" value="THIOREDOXIN FAMILY PROTEIN"/>
    <property type="match status" value="1"/>
</dbReference>
<dbReference type="RefSeq" id="WP_182174457.1">
    <property type="nucleotide sequence ID" value="NZ_JACFXU010000017.1"/>
</dbReference>
<dbReference type="Gene3D" id="3.40.30.10">
    <property type="entry name" value="Glutaredoxin"/>
    <property type="match status" value="1"/>
</dbReference>
<evidence type="ECO:0000259" key="1">
    <source>
        <dbReference type="Pfam" id="PF13417"/>
    </source>
</evidence>
<dbReference type="GO" id="GO:0016740">
    <property type="term" value="F:transferase activity"/>
    <property type="evidence" value="ECO:0007669"/>
    <property type="project" value="UniProtKB-KW"/>
</dbReference>
<keyword evidence="3" id="KW-1185">Reference proteome</keyword>
<comment type="caution">
    <text evidence="2">The sequence shown here is derived from an EMBL/GenBank/DDBJ whole genome shotgun (WGS) entry which is preliminary data.</text>
</comment>
<dbReference type="InterPro" id="IPR004045">
    <property type="entry name" value="Glutathione_S-Trfase_N"/>
</dbReference>
<accession>A0A7W2TXZ4</accession>
<feature type="domain" description="GST N-terminal" evidence="1">
    <location>
        <begin position="43"/>
        <end position="121"/>
    </location>
</feature>
<proteinExistence type="predicted"/>
<gene>
    <name evidence="2" type="ORF">H2508_12930</name>
</gene>
<organism evidence="2 3">
    <name type="scientific">Sediminihaliea albiluteola</name>
    <dbReference type="NCBI Taxonomy" id="2758564"/>
    <lineage>
        <taxon>Bacteria</taxon>
        <taxon>Pseudomonadati</taxon>
        <taxon>Pseudomonadota</taxon>
        <taxon>Gammaproteobacteria</taxon>
        <taxon>Cellvibrionales</taxon>
        <taxon>Halieaceae</taxon>
        <taxon>Sediminihaliea</taxon>
    </lineage>
</organism>
<dbReference type="AlphaFoldDB" id="A0A7W2TXZ4"/>
<dbReference type="Proteomes" id="UP000539350">
    <property type="component" value="Unassembled WGS sequence"/>
</dbReference>